<proteinExistence type="predicted"/>
<evidence type="ECO:0008006" key="2">
    <source>
        <dbReference type="Google" id="ProtNLM"/>
    </source>
</evidence>
<sequence length="148" mass="17354">MSRIKSIVPQSIMQQSKDIEEDEVLMIIRNMAGEELRIVVKKTAFFTDVRAYVAERADLKYCDTRLIVNYTEPDGLTPIHSLMHLLEERNVVDLLVDTEQTEFDCLLCLQRRKISECREWNSQPELCCIPCEGRPHMCCWLDVEEMQE</sequence>
<dbReference type="AlphaFoldDB" id="A0A6C0BIE1"/>
<name>A0A6C0BIE1_9ZZZZ</name>
<accession>A0A6C0BIE1</accession>
<reference evidence="1" key="1">
    <citation type="journal article" date="2020" name="Nature">
        <title>Giant virus diversity and host interactions through global metagenomics.</title>
        <authorList>
            <person name="Schulz F."/>
            <person name="Roux S."/>
            <person name="Paez-Espino D."/>
            <person name="Jungbluth S."/>
            <person name="Walsh D.A."/>
            <person name="Denef V.J."/>
            <person name="McMahon K.D."/>
            <person name="Konstantinidis K.T."/>
            <person name="Eloe-Fadrosh E.A."/>
            <person name="Kyrpides N.C."/>
            <person name="Woyke T."/>
        </authorList>
    </citation>
    <scope>NUCLEOTIDE SEQUENCE</scope>
    <source>
        <strain evidence="1">GVMAG-M-3300013004-44</strain>
    </source>
</reference>
<organism evidence="1">
    <name type="scientific">viral metagenome</name>
    <dbReference type="NCBI Taxonomy" id="1070528"/>
    <lineage>
        <taxon>unclassified sequences</taxon>
        <taxon>metagenomes</taxon>
        <taxon>organismal metagenomes</taxon>
    </lineage>
</organism>
<evidence type="ECO:0000313" key="1">
    <source>
        <dbReference type="EMBL" id="QHS91168.1"/>
    </source>
</evidence>
<dbReference type="EMBL" id="MN739155">
    <property type="protein sequence ID" value="QHS91168.1"/>
    <property type="molecule type" value="Genomic_DNA"/>
</dbReference>
<protein>
    <recommendedName>
        <fullName evidence="2">Ubiquitin-like domain-containing protein</fullName>
    </recommendedName>
</protein>